<evidence type="ECO:0000313" key="3">
    <source>
        <dbReference type="Proteomes" id="UP000037904"/>
    </source>
</evidence>
<dbReference type="Proteomes" id="UP000037904">
    <property type="component" value="Unassembled WGS sequence"/>
</dbReference>
<gene>
    <name evidence="2" type="ORF">FLAG1_11227</name>
</gene>
<dbReference type="AlphaFoldDB" id="A0A0N0V4T3"/>
<sequence>MTTPSKMQLEKALRGTPSTAGYDVLVSYREGLLNQLLAESWVKKFSSKPIEVLIERSVTDDDGKIITEYKRYDVTLAAPSLTFVDDNSREKRGEDPAMARLIFDIDADYWNGKGKKPATHSKIPHDLYQMIVTVPIASITGDGNSHEPSNKIIDFDGDGVAKHYIVFHFANEGTEWQMHKNIKEKHDTDLEMMKVILELQTWFKAGEDISAIDFHMAVVSNVKDSSNPDLDYLWPSSFLLTAFKGVLSIFMLTLKAGKPQKHPQFRHKQLQKDLRLLPIPTKSEASIIISQSLFGKFVAAQIQSSCADNLYSDNAVKLDDGHESGIWWNLHLKDIKTWDISRWYKERLDDTWVVSVDVDFGKHPLRFGLADDKSLAPKSTWAWDFEAKSVWYADHPVLPSGSINKEWGRVKVTSSFTKEGSEVPNLQDDQIIISLDFQADQEQNLSFEAEEVPDDGRMGMKNVPEMYRRIKVTLPSFRKKLQGLDFFTAENVFVPGVRFINPKELMIPHDVLILGSMTRPKIEQDFALTKNKVATKHSIIDFVDELYTDQSFLAKLIRTWTSGSQTDLRQLLKTSQYEPGSLGEAKTAIEEVIKPGKNFDLRFAGGAYKVDREDRKPIQLLVHPVNRHIFVDGHPVRNQTHHADGRITFDTRDDQNSFDLLFICEYKLNDNQFTHSVKGQMQSKGSSKSPPISVTGTRHYPWLQGDSVDGTPTVPRVDKEAYKSLGLSLDISLLVKGTEPDFMTTELLTIAATVFSLAWGTWQFINDGIDAYENIVERSKQLREFLRRVNRVGFLQALKPASVDREMVQKALDSEADTIINRGLPENGHIEDYSKFVKEIRKEIDGELVDTIFSGVELSVRKGFEAWVTLDRSVDLFKNALKENLSQYVDIAQYEQYLEFKAKGLTSEIKKDVLVRDRGELEKHIKEAEAEAAKYRRKAEDMEASKEKWEKKYMEEKHLKKEDARDEVEREIREYRKKQEEKEREKQNREQERSRNEDDEKELDREREEHKKNEVGRRERMWKGRTK</sequence>
<feature type="region of interest" description="Disordered" evidence="1">
    <location>
        <begin position="976"/>
        <end position="1027"/>
    </location>
</feature>
<evidence type="ECO:0000256" key="1">
    <source>
        <dbReference type="SAM" id="MobiDB-lite"/>
    </source>
</evidence>
<name>A0A0N0V4T3_FUSLA</name>
<evidence type="ECO:0000313" key="2">
    <source>
        <dbReference type="EMBL" id="KPA36027.1"/>
    </source>
</evidence>
<comment type="caution">
    <text evidence="2">The sequence shown here is derived from an EMBL/GenBank/DDBJ whole genome shotgun (WGS) entry which is preliminary data.</text>
</comment>
<dbReference type="EMBL" id="JXCE01000784">
    <property type="protein sequence ID" value="KPA36027.1"/>
    <property type="molecule type" value="Genomic_DNA"/>
</dbReference>
<reference evidence="2 3" key="1">
    <citation type="submission" date="2015-04" db="EMBL/GenBank/DDBJ databases">
        <title>The draft genome sequence of Fusarium langsethiae, a T-2/HT-2 mycotoxin producer.</title>
        <authorList>
            <person name="Lysoe E."/>
            <person name="Divon H.H."/>
            <person name="Terzi V."/>
            <person name="Orru L."/>
            <person name="Lamontanara A."/>
            <person name="Kolseth A.-K."/>
            <person name="Frandsen R.J."/>
            <person name="Nielsen K."/>
            <person name="Thrane U."/>
        </authorList>
    </citation>
    <scope>NUCLEOTIDE SEQUENCE [LARGE SCALE GENOMIC DNA]</scope>
    <source>
        <strain evidence="2 3">Fl201059</strain>
    </source>
</reference>
<proteinExistence type="predicted"/>
<accession>A0A0N0V4T3</accession>
<organism evidence="2 3">
    <name type="scientific">Fusarium langsethiae</name>
    <dbReference type="NCBI Taxonomy" id="179993"/>
    <lineage>
        <taxon>Eukaryota</taxon>
        <taxon>Fungi</taxon>
        <taxon>Dikarya</taxon>
        <taxon>Ascomycota</taxon>
        <taxon>Pezizomycotina</taxon>
        <taxon>Sordariomycetes</taxon>
        <taxon>Hypocreomycetidae</taxon>
        <taxon>Hypocreales</taxon>
        <taxon>Nectriaceae</taxon>
        <taxon>Fusarium</taxon>
    </lineage>
</organism>
<keyword evidence="3" id="KW-1185">Reference proteome</keyword>
<protein>
    <submittedName>
        <fullName evidence="2">Uncharacterized protein</fullName>
    </submittedName>
</protein>